<feature type="domain" description="HMA" evidence="14">
    <location>
        <begin position="87"/>
        <end position="151"/>
    </location>
</feature>
<feature type="transmembrane region" description="Helical" evidence="12">
    <location>
        <begin position="489"/>
        <end position="508"/>
    </location>
</feature>
<dbReference type="GO" id="GO:0019829">
    <property type="term" value="F:ATPase-coupled monoatomic cation transmembrane transporter activity"/>
    <property type="evidence" value="ECO:0007669"/>
    <property type="project" value="InterPro"/>
</dbReference>
<dbReference type="SFLD" id="SFLDF00027">
    <property type="entry name" value="p-type_atpase"/>
    <property type="match status" value="1"/>
</dbReference>
<keyword evidence="5 12" id="KW-0479">Metal-binding</keyword>
<dbReference type="NCBIfam" id="TIGR01494">
    <property type="entry name" value="ATPase_P-type"/>
    <property type="match status" value="2"/>
</dbReference>
<dbReference type="GO" id="GO:0005524">
    <property type="term" value="F:ATP binding"/>
    <property type="evidence" value="ECO:0007669"/>
    <property type="project" value="UniProtKB-UniRule"/>
</dbReference>
<evidence type="ECO:0000256" key="11">
    <source>
        <dbReference type="ARBA" id="ARBA00023136"/>
    </source>
</evidence>
<comment type="subcellular location">
    <subcellularLocation>
        <location evidence="1 12">Membrane</location>
    </subcellularLocation>
</comment>
<evidence type="ECO:0000256" key="12">
    <source>
        <dbReference type="RuleBase" id="RU362081"/>
    </source>
</evidence>
<dbReference type="Pfam" id="PF00403">
    <property type="entry name" value="HMA"/>
    <property type="match status" value="4"/>
</dbReference>
<feature type="transmembrane region" description="Helical" evidence="12">
    <location>
        <begin position="1118"/>
        <end position="1139"/>
    </location>
</feature>
<dbReference type="InterPro" id="IPR059000">
    <property type="entry name" value="ATPase_P-type_domA"/>
</dbReference>
<dbReference type="InterPro" id="IPR008250">
    <property type="entry name" value="ATPase_P-typ_transduc_dom_A_sf"/>
</dbReference>
<reference evidence="15 16" key="1">
    <citation type="journal article" date="2009" name="Science">
        <title>Green evolution and dynamic adaptations revealed by genomes of the marine picoeukaryotes Micromonas.</title>
        <authorList>
            <person name="Worden A.Z."/>
            <person name="Lee J.H."/>
            <person name="Mock T."/>
            <person name="Rouze P."/>
            <person name="Simmons M.P."/>
            <person name="Aerts A.L."/>
            <person name="Allen A.E."/>
            <person name="Cuvelier M.L."/>
            <person name="Derelle E."/>
            <person name="Everett M.V."/>
            <person name="Foulon E."/>
            <person name="Grimwood J."/>
            <person name="Gundlach H."/>
            <person name="Henrissat B."/>
            <person name="Napoli C."/>
            <person name="McDonald S.M."/>
            <person name="Parker M.S."/>
            <person name="Rombauts S."/>
            <person name="Salamov A."/>
            <person name="Von Dassow P."/>
            <person name="Badger J.H."/>
            <person name="Coutinho P.M."/>
            <person name="Demir E."/>
            <person name="Dubchak I."/>
            <person name="Gentemann C."/>
            <person name="Eikrem W."/>
            <person name="Gready J.E."/>
            <person name="John U."/>
            <person name="Lanier W."/>
            <person name="Lindquist E.A."/>
            <person name="Lucas S."/>
            <person name="Mayer K.F."/>
            <person name="Moreau H."/>
            <person name="Not F."/>
            <person name="Otillar R."/>
            <person name="Panaud O."/>
            <person name="Pangilinan J."/>
            <person name="Paulsen I."/>
            <person name="Piegu B."/>
            <person name="Poliakov A."/>
            <person name="Robbens S."/>
            <person name="Schmutz J."/>
            <person name="Toulza E."/>
            <person name="Wyss T."/>
            <person name="Zelensky A."/>
            <person name="Zhou K."/>
            <person name="Armbrust E.V."/>
            <person name="Bhattacharya D."/>
            <person name="Goodenough U.W."/>
            <person name="Van de Peer Y."/>
            <person name="Grigoriev I.V."/>
        </authorList>
    </citation>
    <scope>NUCLEOTIDE SEQUENCE [LARGE SCALE GENOMIC DNA]</scope>
    <source>
        <strain evidence="15 16">CCMP1545</strain>
    </source>
</reference>
<dbReference type="AlphaFoldDB" id="C1MM08"/>
<dbReference type="RefSeq" id="XP_003057312.1">
    <property type="nucleotide sequence ID" value="XM_003057266.1"/>
</dbReference>
<dbReference type="PANTHER" id="PTHR46594">
    <property type="entry name" value="P-TYPE CATION-TRANSPORTING ATPASE"/>
    <property type="match status" value="1"/>
</dbReference>
<evidence type="ECO:0000256" key="3">
    <source>
        <dbReference type="ARBA" id="ARBA00022448"/>
    </source>
</evidence>
<feature type="transmembrane region" description="Helical" evidence="12">
    <location>
        <begin position="374"/>
        <end position="396"/>
    </location>
</feature>
<dbReference type="Gene3D" id="3.30.70.100">
    <property type="match status" value="4"/>
</dbReference>
<dbReference type="GO" id="GO:0016020">
    <property type="term" value="C:membrane"/>
    <property type="evidence" value="ECO:0007669"/>
    <property type="project" value="UniProtKB-SubCell"/>
</dbReference>
<dbReference type="Pfam" id="PF00702">
    <property type="entry name" value="Hydrolase"/>
    <property type="match status" value="1"/>
</dbReference>
<dbReference type="NCBIfam" id="TIGR01525">
    <property type="entry name" value="ATPase-IB_hvy"/>
    <property type="match status" value="1"/>
</dbReference>
<dbReference type="PRINTS" id="PR00119">
    <property type="entry name" value="CATATPASE"/>
</dbReference>
<feature type="region of interest" description="Disordered" evidence="13">
    <location>
        <begin position="178"/>
        <end position="198"/>
    </location>
</feature>
<dbReference type="InterPro" id="IPR036412">
    <property type="entry name" value="HAD-like_sf"/>
</dbReference>
<dbReference type="CDD" id="cd02094">
    <property type="entry name" value="P-type_ATPase_Cu-like"/>
    <property type="match status" value="1"/>
</dbReference>
<gene>
    <name evidence="15" type="ORF">MICPUCDRAFT_56356</name>
</gene>
<keyword evidence="16" id="KW-1185">Reference proteome</keyword>
<dbReference type="PROSITE" id="PS50846">
    <property type="entry name" value="HMA_2"/>
    <property type="match status" value="4"/>
</dbReference>
<feature type="domain" description="HMA" evidence="14">
    <location>
        <begin position="5"/>
        <end position="71"/>
    </location>
</feature>
<dbReference type="STRING" id="564608.C1MM08"/>
<dbReference type="Pfam" id="PF00122">
    <property type="entry name" value="E1-E2_ATPase"/>
    <property type="match status" value="1"/>
</dbReference>
<evidence type="ECO:0000256" key="9">
    <source>
        <dbReference type="ARBA" id="ARBA00023008"/>
    </source>
</evidence>
<keyword evidence="9" id="KW-0186">Copper</keyword>
<dbReference type="InterPro" id="IPR023298">
    <property type="entry name" value="ATPase_P-typ_TM_dom_sf"/>
</dbReference>
<comment type="similarity">
    <text evidence="2 12">Belongs to the cation transport ATPase (P-type) (TC 3.A.3) family. Type IB subfamily.</text>
</comment>
<dbReference type="SUPFAM" id="SSF81660">
    <property type="entry name" value="Metal cation-transporting ATPase, ATP-binding domain N"/>
    <property type="match status" value="1"/>
</dbReference>
<dbReference type="PRINTS" id="PR00942">
    <property type="entry name" value="CUATPASEI"/>
</dbReference>
<keyword evidence="11 12" id="KW-0472">Membrane</keyword>
<dbReference type="Gene3D" id="3.40.1110.10">
    <property type="entry name" value="Calcium-transporting ATPase, cytoplasmic domain N"/>
    <property type="match status" value="2"/>
</dbReference>
<dbReference type="InterPro" id="IPR036163">
    <property type="entry name" value="HMA_dom_sf"/>
</dbReference>
<dbReference type="InterPro" id="IPR023214">
    <property type="entry name" value="HAD_sf"/>
</dbReference>
<dbReference type="GO" id="GO:0005507">
    <property type="term" value="F:copper ion binding"/>
    <property type="evidence" value="ECO:0007669"/>
    <property type="project" value="InterPro"/>
</dbReference>
<keyword evidence="12" id="KW-0067">ATP-binding</keyword>
<dbReference type="GeneID" id="9682296"/>
<dbReference type="InterPro" id="IPR027256">
    <property type="entry name" value="P-typ_ATPase_IB"/>
</dbReference>
<keyword evidence="10" id="KW-0406">Ion transport</keyword>
<feature type="domain" description="HMA" evidence="14">
    <location>
        <begin position="204"/>
        <end position="271"/>
    </location>
</feature>
<dbReference type="KEGG" id="mpp:MICPUCDRAFT_56356"/>
<dbReference type="PROSITE" id="PS00154">
    <property type="entry name" value="ATPASE_E1_E2"/>
    <property type="match status" value="1"/>
</dbReference>
<dbReference type="Gene3D" id="3.40.50.1000">
    <property type="entry name" value="HAD superfamily/HAD-like"/>
    <property type="match status" value="1"/>
</dbReference>
<dbReference type="GO" id="GO:0016887">
    <property type="term" value="F:ATP hydrolysis activity"/>
    <property type="evidence" value="ECO:0007669"/>
    <property type="project" value="InterPro"/>
</dbReference>
<dbReference type="SUPFAM" id="SSF55008">
    <property type="entry name" value="HMA, heavy metal-associated domain"/>
    <property type="match status" value="4"/>
</dbReference>
<feature type="region of interest" description="Disordered" evidence="13">
    <location>
        <begin position="913"/>
        <end position="932"/>
    </location>
</feature>
<keyword evidence="6" id="KW-0677">Repeat</keyword>
<feature type="transmembrane region" description="Helical" evidence="12">
    <location>
        <begin position="416"/>
        <end position="435"/>
    </location>
</feature>
<dbReference type="SUPFAM" id="SSF81665">
    <property type="entry name" value="Calcium ATPase, transmembrane domain M"/>
    <property type="match status" value="1"/>
</dbReference>
<evidence type="ECO:0000313" key="16">
    <source>
        <dbReference type="Proteomes" id="UP000001876"/>
    </source>
</evidence>
<dbReference type="InterPro" id="IPR044492">
    <property type="entry name" value="P_typ_ATPase_HD_dom"/>
</dbReference>
<dbReference type="FunFam" id="3.30.70.100:FF:000001">
    <property type="entry name" value="ATPase copper transporting beta"/>
    <property type="match status" value="1"/>
</dbReference>
<evidence type="ECO:0000256" key="2">
    <source>
        <dbReference type="ARBA" id="ARBA00006024"/>
    </source>
</evidence>
<dbReference type="InterPro" id="IPR017969">
    <property type="entry name" value="Heavy-metal-associated_CS"/>
</dbReference>
<keyword evidence="8 12" id="KW-1133">Transmembrane helix</keyword>
<dbReference type="InterPro" id="IPR006122">
    <property type="entry name" value="HMA_Cu_ion-bd"/>
</dbReference>
<proteinExistence type="inferred from homology"/>
<evidence type="ECO:0000256" key="10">
    <source>
        <dbReference type="ARBA" id="ARBA00023065"/>
    </source>
</evidence>
<evidence type="ECO:0000313" key="15">
    <source>
        <dbReference type="EMBL" id="EEH58957.1"/>
    </source>
</evidence>
<dbReference type="SFLD" id="SFLDS00003">
    <property type="entry name" value="Haloacid_Dehalogenase"/>
    <property type="match status" value="1"/>
</dbReference>
<keyword evidence="12" id="KW-0547">Nucleotide-binding</keyword>
<dbReference type="PROSITE" id="PS01047">
    <property type="entry name" value="HMA_1"/>
    <property type="match status" value="1"/>
</dbReference>
<feature type="transmembrane region" description="Helical" evidence="12">
    <location>
        <begin position="1151"/>
        <end position="1169"/>
    </location>
</feature>
<keyword evidence="4 12" id="KW-0812">Transmembrane</keyword>
<feature type="transmembrane region" description="Helical" evidence="12">
    <location>
        <begin position="764"/>
        <end position="786"/>
    </location>
</feature>
<dbReference type="PANTHER" id="PTHR46594:SF4">
    <property type="entry name" value="P-TYPE CATION-TRANSPORTING ATPASE"/>
    <property type="match status" value="1"/>
</dbReference>
<feature type="transmembrane region" description="Helical" evidence="12">
    <location>
        <begin position="514"/>
        <end position="532"/>
    </location>
</feature>
<dbReference type="SUPFAM" id="SSF81653">
    <property type="entry name" value="Calcium ATPase, transduction domain A"/>
    <property type="match status" value="1"/>
</dbReference>
<dbReference type="InterPro" id="IPR006121">
    <property type="entry name" value="HMA_dom"/>
</dbReference>
<sequence length="1185" mass="122544">MAASREVVLRVEGMTCGSCSGAVTAALRAVDGVVEASVSLTDKTATVSFDPSRATFESLRDAVEDCGFDVPVATRGGATPATPATATSALLIVEGMTCRRCVEWVSRALRSVDGVVDVEVDLETKRARVTGALAAPRDLVRRVNDAGYSAQLLLRADASDGSGRVGLSAVDVVVRGGLDDDDDDDRESQTTALLGRGASSRDAQEVTLRISGMSCAACVAKVEEAARRAPGVANAVVNLLAETATVTFEPLATRDASAVAAAISSYGYQCEVIDASGLAFRVGGMVCASCPPRIEMSIGRMPGVSRVDANELLGKVVVRYDAELVGARTIMAAIERLGYEVDLWDDHCGGSRGSGAASAASGHAATARRYKREFFISVVFAGPLLVFMMGLDHIHAVHEAMMTDVLDGAASGNGGMLPVMALMAWILATPVQFGLGRQFYARAWKALKQKSANMVGIPSLHRALYSDLCPFRLFIQLASRYDLTNYSGVAAYFYSVYVVLGGIFAPALTSNSSQFFETSAVLISFVLLGKWLEARAKGKTSEAIRALAALQPTTATLIDVALDGGGGAGTGTGTGTGTSGPLVLPPDDVALRGLTAASVGEKRHAPFLAFAAAASRAGPERETRVDAALLQKGDVLKVLPGSHFPADGLVLHGSTSADESMITGESMPVAKAVGDAVIGGTVNKEGMVLILARGVGSDSMLSKVVKLIEDAQTAKAPIQAYADRVSGVFVPVVVAIAIITWIVWFSLASSDSIPERWTEREGDFLFSFLFAITVLVIACPCALGLATPTAVMVGTGLGARMGILIKGGSPLETAHGVTHVVFDKTGTLTEGAPAVTATRAFARDGSGAMDSSGSEGANVRDAERRTLWLAASAEGGSEHPIARAIVHAAVERRASDDGGLASLASFDATPGRGLRATLHHRDDDGGGGEFGGGGETTTVVVGNVKHVVEHGVELTPAELEAVRAEEERGQTVAVVLVAGASRPRGIVCVSDPVRAEASEAIAALHSRGISTSIVSGDNWRVARAVAASVGIRHVIAEALPAGKVDAVADLQRDGRVVAVVGDGVNDAPAMVQSDLGIGIGAGADVAMEAAGVVLVRSNLLDVVAALDISKVTFRRIRLNLFFSLAFNSLGIPIAAGALYPLIEVRLPPEVAGLAMALSSVSVVLSSLSLRSYRPPIGSHSRGDTS</sequence>
<dbReference type="Proteomes" id="UP000001876">
    <property type="component" value="Unassembled WGS sequence"/>
</dbReference>
<dbReference type="InterPro" id="IPR023299">
    <property type="entry name" value="ATPase_P-typ_cyto_dom_N"/>
</dbReference>
<accession>C1MM08</accession>
<keyword evidence="7" id="KW-1278">Translocase</keyword>
<dbReference type="Gene3D" id="2.70.150.10">
    <property type="entry name" value="Calcium-transporting ATPase, cytoplasmic transduction domain A"/>
    <property type="match status" value="1"/>
</dbReference>
<feature type="domain" description="HMA" evidence="14">
    <location>
        <begin position="276"/>
        <end position="342"/>
    </location>
</feature>
<evidence type="ECO:0000259" key="14">
    <source>
        <dbReference type="PROSITE" id="PS50846"/>
    </source>
</evidence>
<evidence type="ECO:0000256" key="7">
    <source>
        <dbReference type="ARBA" id="ARBA00022967"/>
    </source>
</evidence>
<keyword evidence="3" id="KW-0813">Transport</keyword>
<evidence type="ECO:0000256" key="1">
    <source>
        <dbReference type="ARBA" id="ARBA00004370"/>
    </source>
</evidence>
<dbReference type="eggNOG" id="KOG0207">
    <property type="taxonomic scope" value="Eukaryota"/>
</dbReference>
<dbReference type="SFLD" id="SFLDG00002">
    <property type="entry name" value="C1.7:_P-type_atpase_like"/>
    <property type="match status" value="1"/>
</dbReference>
<evidence type="ECO:0000256" key="5">
    <source>
        <dbReference type="ARBA" id="ARBA00022723"/>
    </source>
</evidence>
<evidence type="ECO:0000256" key="13">
    <source>
        <dbReference type="SAM" id="MobiDB-lite"/>
    </source>
</evidence>
<dbReference type="NCBIfam" id="TIGR00003">
    <property type="entry name" value="copper ion binding protein"/>
    <property type="match status" value="3"/>
</dbReference>
<dbReference type="InterPro" id="IPR018303">
    <property type="entry name" value="ATPase_P-typ_P_site"/>
</dbReference>
<name>C1MM08_MICPC</name>
<dbReference type="SUPFAM" id="SSF56784">
    <property type="entry name" value="HAD-like"/>
    <property type="match status" value="1"/>
</dbReference>
<evidence type="ECO:0000256" key="8">
    <source>
        <dbReference type="ARBA" id="ARBA00022989"/>
    </source>
</evidence>
<feature type="transmembrane region" description="Helical" evidence="12">
    <location>
        <begin position="725"/>
        <end position="744"/>
    </location>
</feature>
<dbReference type="CDD" id="cd00371">
    <property type="entry name" value="HMA"/>
    <property type="match status" value="4"/>
</dbReference>
<dbReference type="EMBL" id="GG663737">
    <property type="protein sequence ID" value="EEH58957.1"/>
    <property type="molecule type" value="Genomic_DNA"/>
</dbReference>
<organism evidence="16">
    <name type="scientific">Micromonas pusilla (strain CCMP1545)</name>
    <name type="common">Picoplanktonic green alga</name>
    <dbReference type="NCBI Taxonomy" id="564608"/>
    <lineage>
        <taxon>Eukaryota</taxon>
        <taxon>Viridiplantae</taxon>
        <taxon>Chlorophyta</taxon>
        <taxon>Mamiellophyceae</taxon>
        <taxon>Mamiellales</taxon>
        <taxon>Mamiellaceae</taxon>
        <taxon>Micromonas</taxon>
    </lineage>
</organism>
<dbReference type="InterPro" id="IPR001757">
    <property type="entry name" value="P_typ_ATPase"/>
</dbReference>
<dbReference type="OMA" id="NAMTEHE"/>
<evidence type="ECO:0000256" key="4">
    <source>
        <dbReference type="ARBA" id="ARBA00022692"/>
    </source>
</evidence>
<dbReference type="OrthoDB" id="432719at2759"/>
<protein>
    <submittedName>
        <fullName evidence="15">P-type ATPase superfamily</fullName>
    </submittedName>
</protein>
<dbReference type="FunFam" id="3.30.70.100:FF:000005">
    <property type="entry name" value="Copper-exporting P-type ATPase A"/>
    <property type="match status" value="1"/>
</dbReference>
<evidence type="ECO:0000256" key="6">
    <source>
        <dbReference type="ARBA" id="ARBA00022737"/>
    </source>
</evidence>